<comment type="subcellular location">
    <subcellularLocation>
        <location evidence="1">Nucleus</location>
    </subcellularLocation>
</comment>
<name>A0A034WQ51_BACDO</name>
<dbReference type="CTD" id="41850"/>
<dbReference type="GO" id="GO:0006310">
    <property type="term" value="P:DNA recombination"/>
    <property type="evidence" value="ECO:0007669"/>
    <property type="project" value="UniProtKB-KW"/>
</dbReference>
<dbReference type="InterPro" id="IPR000953">
    <property type="entry name" value="Chromo/chromo_shadow_dom"/>
</dbReference>
<dbReference type="FunFam" id="1.10.274.30:FF:000001">
    <property type="entry name" value="Mortality factor 4-like protein 1"/>
    <property type="match status" value="1"/>
</dbReference>
<evidence type="ECO:0000256" key="10">
    <source>
        <dbReference type="ARBA" id="ARBA00071326"/>
    </source>
</evidence>
<evidence type="ECO:0000259" key="12">
    <source>
        <dbReference type="SMART" id="SM00298"/>
    </source>
</evidence>
<dbReference type="GO" id="GO:0006281">
    <property type="term" value="P:DNA repair"/>
    <property type="evidence" value="ECO:0007669"/>
    <property type="project" value="UniProtKB-KW"/>
</dbReference>
<dbReference type="InterPro" id="IPR026541">
    <property type="entry name" value="MRG_dom"/>
</dbReference>
<evidence type="ECO:0000256" key="3">
    <source>
        <dbReference type="ARBA" id="ARBA00022853"/>
    </source>
</evidence>
<dbReference type="AlphaFoldDB" id="A0A034WQ51"/>
<dbReference type="FunFam" id="2.30.30.140:FF:000024">
    <property type="entry name" value="Mortality factor 4-like protein 1"/>
    <property type="match status" value="1"/>
</dbReference>
<evidence type="ECO:0000256" key="8">
    <source>
        <dbReference type="ARBA" id="ARBA00023204"/>
    </source>
</evidence>
<gene>
    <name evidence="13" type="primary">EAF3</name>
    <name evidence="15" type="synonym">LOC105226588</name>
</gene>
<dbReference type="GO" id="GO:0006355">
    <property type="term" value="P:regulation of DNA-templated transcription"/>
    <property type="evidence" value="ECO:0007669"/>
    <property type="project" value="InterPro"/>
</dbReference>
<organism evidence="13">
    <name type="scientific">Bactrocera dorsalis</name>
    <name type="common">Oriental fruit fly</name>
    <name type="synonym">Dacus dorsalis</name>
    <dbReference type="NCBI Taxonomy" id="27457"/>
    <lineage>
        <taxon>Eukaryota</taxon>
        <taxon>Metazoa</taxon>
        <taxon>Ecdysozoa</taxon>
        <taxon>Arthropoda</taxon>
        <taxon>Hexapoda</taxon>
        <taxon>Insecta</taxon>
        <taxon>Pterygota</taxon>
        <taxon>Neoptera</taxon>
        <taxon>Endopterygota</taxon>
        <taxon>Diptera</taxon>
        <taxon>Brachycera</taxon>
        <taxon>Muscomorpha</taxon>
        <taxon>Tephritoidea</taxon>
        <taxon>Tephritidae</taxon>
        <taxon>Bactrocera</taxon>
        <taxon>Bactrocera</taxon>
    </lineage>
</organism>
<evidence type="ECO:0000256" key="5">
    <source>
        <dbReference type="ARBA" id="ARBA00023015"/>
    </source>
</evidence>
<dbReference type="EMBL" id="GAKP01002475">
    <property type="protein sequence ID" value="JAC56477.1"/>
    <property type="molecule type" value="Transcribed_RNA"/>
</dbReference>
<evidence type="ECO:0000313" key="13">
    <source>
        <dbReference type="EMBL" id="JAC56477.1"/>
    </source>
</evidence>
<reference evidence="13" key="1">
    <citation type="journal article" date="2014" name="BMC Genomics">
        <title>Characterizing the developmental transcriptome of the oriental fruit fly, Bactrocera dorsalis (Diptera: Tephritidae) through comparative genomic analysis with Drosophila melanogaster utilizing modENCODE datasets.</title>
        <authorList>
            <person name="Geib S.M."/>
            <person name="Calla B."/>
            <person name="Hall B."/>
            <person name="Hou S."/>
            <person name="Manoukis N.C."/>
        </authorList>
    </citation>
    <scope>NUCLEOTIDE SEQUENCE</scope>
    <source>
        <strain evidence="13">Punador</strain>
    </source>
</reference>
<protein>
    <recommendedName>
        <fullName evidence="10">Mortality factor 4-like protein 1</fullName>
    </recommendedName>
</protein>
<feature type="region of interest" description="Disordered" evidence="11">
    <location>
        <begin position="73"/>
        <end position="220"/>
    </location>
</feature>
<dbReference type="Pfam" id="PF22732">
    <property type="entry name" value="MSL3_chromo-like"/>
    <property type="match status" value="1"/>
</dbReference>
<keyword evidence="5" id="KW-0805">Transcription regulation</keyword>
<dbReference type="OMA" id="GLQTYFD"/>
<feature type="domain" description="Chromo" evidence="12">
    <location>
        <begin position="6"/>
        <end position="75"/>
    </location>
</feature>
<dbReference type="KEGG" id="bdr:105226588"/>
<evidence type="ECO:0000313" key="14">
    <source>
        <dbReference type="Proteomes" id="UP001652620"/>
    </source>
</evidence>
<evidence type="ECO:0000256" key="1">
    <source>
        <dbReference type="ARBA" id="ARBA00004123"/>
    </source>
</evidence>
<feature type="compositionally biased region" description="Basic and acidic residues" evidence="11">
    <location>
        <begin position="148"/>
        <end position="158"/>
    </location>
</feature>
<evidence type="ECO:0000256" key="2">
    <source>
        <dbReference type="ARBA" id="ARBA00022763"/>
    </source>
</evidence>
<proteinExistence type="predicted"/>
<dbReference type="Proteomes" id="UP001652620">
    <property type="component" value="Chromosome 2"/>
</dbReference>
<reference evidence="14" key="3">
    <citation type="submission" date="2025-05" db="UniProtKB">
        <authorList>
            <consortium name="RefSeq"/>
        </authorList>
    </citation>
    <scope>NUCLEOTIDE SEQUENCE [LARGE SCALE GENOMIC DNA]</scope>
</reference>
<dbReference type="GeneID" id="105226588"/>
<evidence type="ECO:0000256" key="11">
    <source>
        <dbReference type="SAM" id="MobiDB-lite"/>
    </source>
</evidence>
<dbReference type="InterPro" id="IPR016197">
    <property type="entry name" value="Chromo-like_dom_sf"/>
</dbReference>
<reference evidence="15" key="2">
    <citation type="submission" date="2025-04" db="UniProtKB">
        <authorList>
            <consortium name="RefSeq"/>
        </authorList>
    </citation>
    <scope>IDENTIFICATION</scope>
    <source>
        <strain evidence="15">Punador</strain>
    </source>
</reference>
<keyword evidence="7" id="KW-0233">DNA recombination</keyword>
<evidence type="ECO:0000256" key="7">
    <source>
        <dbReference type="ARBA" id="ARBA00023172"/>
    </source>
</evidence>
<dbReference type="CDD" id="cd18983">
    <property type="entry name" value="CBD_MSL3_like"/>
    <property type="match status" value="1"/>
</dbReference>
<evidence type="ECO:0000256" key="4">
    <source>
        <dbReference type="ARBA" id="ARBA00022990"/>
    </source>
</evidence>
<dbReference type="PROSITE" id="PS51640">
    <property type="entry name" value="MRG"/>
    <property type="match status" value="1"/>
</dbReference>
<keyword evidence="8" id="KW-0234">DNA repair</keyword>
<feature type="compositionally biased region" description="Low complexity" evidence="11">
    <location>
        <begin position="98"/>
        <end position="110"/>
    </location>
</feature>
<sequence length="407" mass="44627">MTPKLKFAEGEKVLCFHGPLIYEAKALKSTITKDKQIKYYIHYAGWNKNWDEWVPENRVLKYNEANVQRQKEVYKQHSNAAGKNKKSTPKGKKGEGAGATTKDGTASGSSESRASTPSKDLNTTPLAAPSTSGRGNRSKPTTSTPVAKDSDSSAKDDSTAAAASNKDETTKDEPPKKKRGGSTSNASDKSNGSGAGSSSNAITTPAATGTSIGSAGSSHQNRLDTCVENEETFLSKVEVKIKIPDELKQCLADDWDAITRQHKLLDIPAKITVQDIVDQYIAFKKTSKSTNASKEVAINDVLNGVVEYFNVMIGSQLLYKFERPQYAEILQQHPETPLSKLYGGFHLLRLFVKLGSMLGFSALDEKSMQMLLVHLHDFLKFLVKNSATYFSMTNFVNVSPEYHRNTQ</sequence>
<keyword evidence="9" id="KW-0539">Nucleus</keyword>
<dbReference type="GO" id="GO:0005634">
    <property type="term" value="C:nucleus"/>
    <property type="evidence" value="ECO:0007669"/>
    <property type="project" value="UniProtKB-SubCell"/>
</dbReference>
<evidence type="ECO:0000256" key="9">
    <source>
        <dbReference type="ARBA" id="ARBA00023242"/>
    </source>
</evidence>
<accession>A0A034WQ51</accession>
<dbReference type="SMART" id="SM00298">
    <property type="entry name" value="CHROMO"/>
    <property type="match status" value="1"/>
</dbReference>
<dbReference type="GO" id="GO:0035267">
    <property type="term" value="C:NuA4 histone acetyltransferase complex"/>
    <property type="evidence" value="ECO:0007669"/>
    <property type="project" value="TreeGrafter"/>
</dbReference>
<dbReference type="GO" id="GO:0006325">
    <property type="term" value="P:chromatin organization"/>
    <property type="evidence" value="ECO:0007669"/>
    <property type="project" value="UniProtKB-KW"/>
</dbReference>
<keyword evidence="3" id="KW-0156">Chromatin regulator</keyword>
<keyword evidence="6" id="KW-0804">Transcription</keyword>
<dbReference type="InterPro" id="IPR053820">
    <property type="entry name" value="MSL3_chromo-like"/>
</dbReference>
<dbReference type="InterPro" id="IPR008676">
    <property type="entry name" value="MRG"/>
</dbReference>
<feature type="compositionally biased region" description="Basic and acidic residues" evidence="11">
    <location>
        <begin position="165"/>
        <end position="175"/>
    </location>
</feature>
<dbReference type="OrthoDB" id="124855at2759"/>
<keyword evidence="14" id="KW-1185">Reference proteome</keyword>
<evidence type="ECO:0000313" key="15">
    <source>
        <dbReference type="RefSeq" id="XP_011203855.1"/>
    </source>
</evidence>
<dbReference type="InterPro" id="IPR038217">
    <property type="entry name" value="MRG_C_sf"/>
</dbReference>
<keyword evidence="4" id="KW-0007">Acetylation</keyword>
<dbReference type="Gene3D" id="2.30.30.140">
    <property type="match status" value="1"/>
</dbReference>
<dbReference type="PANTHER" id="PTHR10880">
    <property type="entry name" value="MORTALITY FACTOR 4-LIKE PROTEIN"/>
    <property type="match status" value="1"/>
</dbReference>
<dbReference type="SUPFAM" id="SSF54160">
    <property type="entry name" value="Chromo domain-like"/>
    <property type="match status" value="1"/>
</dbReference>
<dbReference type="Pfam" id="PF05712">
    <property type="entry name" value="MRG"/>
    <property type="match status" value="1"/>
</dbReference>
<keyword evidence="2" id="KW-0227">DNA damage</keyword>
<feature type="compositionally biased region" description="Low complexity" evidence="11">
    <location>
        <begin position="184"/>
        <end position="218"/>
    </location>
</feature>
<evidence type="ECO:0000256" key="6">
    <source>
        <dbReference type="ARBA" id="ARBA00023163"/>
    </source>
</evidence>
<dbReference type="PANTHER" id="PTHR10880:SF48">
    <property type="entry name" value="MORTALITY FACTOR 4 LIKE 2"/>
    <property type="match status" value="1"/>
</dbReference>
<feature type="compositionally biased region" description="Polar residues" evidence="11">
    <location>
        <begin position="111"/>
        <end position="145"/>
    </location>
</feature>
<dbReference type="RefSeq" id="XP_011203855.1">
    <property type="nucleotide sequence ID" value="XM_011205553.3"/>
</dbReference>
<dbReference type="Gene3D" id="1.10.274.30">
    <property type="entry name" value="MRG domain"/>
    <property type="match status" value="1"/>
</dbReference>